<reference evidence="3" key="2">
    <citation type="journal article" date="2014" name="ISME J.">
        <title>Microbial stratification in low pH oxic and suboxic macroscopic growths along an acid mine drainage.</title>
        <authorList>
            <person name="Mendez-Garcia C."/>
            <person name="Mesa V."/>
            <person name="Sprenger R.R."/>
            <person name="Richter M."/>
            <person name="Diez M.S."/>
            <person name="Solano J."/>
            <person name="Bargiela R."/>
            <person name="Golyshina O.V."/>
            <person name="Manteca A."/>
            <person name="Ramos J.L."/>
            <person name="Gallego J.R."/>
            <person name="Llorente I."/>
            <person name="Martins Dos Santos V.A."/>
            <person name="Jensen O.N."/>
            <person name="Pelaez A.I."/>
            <person name="Sanchez J."/>
            <person name="Ferrer M."/>
        </authorList>
    </citation>
    <scope>NUCLEOTIDE SEQUENCE</scope>
</reference>
<proteinExistence type="predicted"/>
<feature type="non-terminal residue" evidence="3">
    <location>
        <position position="1"/>
    </location>
</feature>
<feature type="transmembrane region" description="Helical" evidence="2">
    <location>
        <begin position="12"/>
        <end position="29"/>
    </location>
</feature>
<keyword evidence="2" id="KW-1133">Transmembrane helix</keyword>
<keyword evidence="3" id="KW-0808">Transferase</keyword>
<feature type="transmembrane region" description="Helical" evidence="2">
    <location>
        <begin position="38"/>
        <end position="60"/>
    </location>
</feature>
<protein>
    <submittedName>
        <fullName evidence="3">Oligosaccharyl transferase STT3 subunit family</fullName>
    </submittedName>
</protein>
<feature type="region of interest" description="Disordered" evidence="1">
    <location>
        <begin position="236"/>
        <end position="292"/>
    </location>
</feature>
<feature type="transmembrane region" description="Helical" evidence="2">
    <location>
        <begin position="151"/>
        <end position="174"/>
    </location>
</feature>
<organism evidence="3">
    <name type="scientific">mine drainage metagenome</name>
    <dbReference type="NCBI Taxonomy" id="410659"/>
    <lineage>
        <taxon>unclassified sequences</taxon>
        <taxon>metagenomes</taxon>
        <taxon>ecological metagenomes</taxon>
    </lineage>
</organism>
<evidence type="ECO:0000256" key="2">
    <source>
        <dbReference type="SAM" id="Phobius"/>
    </source>
</evidence>
<reference evidence="3" key="1">
    <citation type="submission" date="2013-08" db="EMBL/GenBank/DDBJ databases">
        <authorList>
            <person name="Mendez C."/>
            <person name="Richter M."/>
            <person name="Ferrer M."/>
            <person name="Sanchez J."/>
        </authorList>
    </citation>
    <scope>NUCLEOTIDE SEQUENCE</scope>
</reference>
<keyword evidence="2" id="KW-0472">Membrane</keyword>
<name>T1B2P8_9ZZZZ</name>
<dbReference type="GO" id="GO:0016740">
    <property type="term" value="F:transferase activity"/>
    <property type="evidence" value="ECO:0007669"/>
    <property type="project" value="UniProtKB-KW"/>
</dbReference>
<keyword evidence="2" id="KW-0812">Transmembrane</keyword>
<sequence length="323" mass="35349">HLGATMLAWQGYTYVVAVVVIFLAVVLVVERIRGLDSFGLYVVTLIVGTVGFLMAMPYYYLQGDFGYWFTVPVFLWFGGLLVLLPFLFLRNAPWVVSVPALFLSVLAAAGGLYLYNPAYFSAVLTGQGYFIKSLIYSTVAEAQAPSFDALIVSYGVLTFFLAFAGFALFLYYLYAHRFRREHVFMVIFSLLGIYLPVSAAKFFLLGSPVFALLPAEVVLVGIDRLGLPQMRRNFASRRGPGEPLARPPPLGEAPSRGGGPHPDRAPAPERLVCHGRGHPLQHEGPVQPAGLQLPAAGAEGLSRECHLRLLRRRGDPGGHSHPV</sequence>
<dbReference type="EMBL" id="AUZY01007818">
    <property type="protein sequence ID" value="EQD48615.1"/>
    <property type="molecule type" value="Genomic_DNA"/>
</dbReference>
<feature type="transmembrane region" description="Helical" evidence="2">
    <location>
        <begin position="66"/>
        <end position="87"/>
    </location>
</feature>
<feature type="transmembrane region" description="Helical" evidence="2">
    <location>
        <begin position="183"/>
        <end position="203"/>
    </location>
</feature>
<evidence type="ECO:0000256" key="1">
    <source>
        <dbReference type="SAM" id="MobiDB-lite"/>
    </source>
</evidence>
<comment type="caution">
    <text evidence="3">The sequence shown here is derived from an EMBL/GenBank/DDBJ whole genome shotgun (WGS) entry which is preliminary data.</text>
</comment>
<evidence type="ECO:0000313" key="3">
    <source>
        <dbReference type="EMBL" id="EQD48615.1"/>
    </source>
</evidence>
<dbReference type="AlphaFoldDB" id="T1B2P8"/>
<feature type="transmembrane region" description="Helical" evidence="2">
    <location>
        <begin position="94"/>
        <end position="115"/>
    </location>
</feature>
<accession>T1B2P8</accession>
<gene>
    <name evidence="3" type="ORF">B1B_11986</name>
</gene>